<protein>
    <submittedName>
        <fullName evidence="1">Uncharacterized protein</fullName>
    </submittedName>
</protein>
<sequence>MPVAIESGVTDLPKVIIALDSTDLPSFSVTRTKKERSNLSVRSPQAILGQTKHSFGVSTSYLFPTLQDHSSADYIAYLSFPGTCAL</sequence>
<proteinExistence type="predicted"/>
<reference evidence="1" key="1">
    <citation type="submission" date="2017-03" db="EMBL/GenBank/DDBJ databases">
        <title>The mitochondrial genome of the carnivorous plant Utricularia reniformis (Lentibulariaceae): structure, comparative analysis and evolutionary landmarks.</title>
        <authorList>
            <person name="Silva S.R."/>
            <person name="Alvarenga D.O."/>
            <person name="Michael T.P."/>
            <person name="Miranda V.F.O."/>
            <person name="Varani A.M."/>
        </authorList>
    </citation>
    <scope>NUCLEOTIDE SEQUENCE</scope>
</reference>
<organism evidence="1">
    <name type="scientific">Utricularia reniformis</name>
    <dbReference type="NCBI Taxonomy" id="192314"/>
    <lineage>
        <taxon>Eukaryota</taxon>
        <taxon>Viridiplantae</taxon>
        <taxon>Streptophyta</taxon>
        <taxon>Embryophyta</taxon>
        <taxon>Tracheophyta</taxon>
        <taxon>Spermatophyta</taxon>
        <taxon>Magnoliopsida</taxon>
        <taxon>eudicotyledons</taxon>
        <taxon>Gunneridae</taxon>
        <taxon>Pentapetalae</taxon>
        <taxon>asterids</taxon>
        <taxon>lamiids</taxon>
        <taxon>Lamiales</taxon>
        <taxon>Lentibulariaceae</taxon>
        <taxon>Utricularia</taxon>
    </lineage>
</organism>
<geneLocation type="mitochondrion" evidence="1"/>
<accession>A0A1Y0B479</accession>
<keyword evidence="1" id="KW-0496">Mitochondrion</keyword>
<gene>
    <name evidence="1" type="ORF">AEK19_MT1976</name>
</gene>
<dbReference type="AlphaFoldDB" id="A0A1Y0B479"/>
<evidence type="ECO:0000313" key="1">
    <source>
        <dbReference type="EMBL" id="ART32139.1"/>
    </source>
</evidence>
<name>A0A1Y0B479_9LAMI</name>
<dbReference type="EMBL" id="KY774314">
    <property type="protein sequence ID" value="ART32139.1"/>
    <property type="molecule type" value="Genomic_DNA"/>
</dbReference>